<comment type="caution">
    <text evidence="2">The sequence shown here is derived from an EMBL/GenBank/DDBJ whole genome shotgun (WGS) entry which is preliminary data.</text>
</comment>
<sequence length="317" mass="35982">MAEPENNNGDKANTSSKISEVEVKHRGVIDGEGKVVAPCSEDYLVSLVLEILRARAYPLVKLVRTHDMPAQVRRLQFISTEVRRLIRSPALFPSLSVRARFSALLASDANLQFAQSVKELLLHDVVGELDQFERDNFTRPTYQKDSKGWENFYLNMAPGAPTKQPILKTTPLSSYQSVPIVGMRIIGDFCREDRLLRQWVRETTVPVDVKPAATTRLLNLDKPDEQEPNPKHMLRQESEDVSIRPNPFGEDRKLRLGLPNHGPEPLEDFTPFLGRLEAPPLPQNVQPATLNNPEVLPILSVRSWHVPTKRIELRFHN</sequence>
<keyword evidence="3" id="KW-1185">Reference proteome</keyword>
<dbReference type="EMBL" id="MU404354">
    <property type="protein sequence ID" value="KAI1612723.1"/>
    <property type="molecule type" value="Genomic_DNA"/>
</dbReference>
<feature type="compositionally biased region" description="Basic and acidic residues" evidence="1">
    <location>
        <begin position="221"/>
        <end position="242"/>
    </location>
</feature>
<reference evidence="2" key="1">
    <citation type="journal article" date="2022" name="bioRxiv">
        <title>Deciphering the potential niche of two novel black yeast fungi from a biological soil crust based on their genomes, phenotypes, and melanin regulation.</title>
        <authorList>
            <consortium name="DOE Joint Genome Institute"/>
            <person name="Carr E.C."/>
            <person name="Barton Q."/>
            <person name="Grambo S."/>
            <person name="Sullivan M."/>
            <person name="Renfro C.M."/>
            <person name="Kuo A."/>
            <person name="Pangilinan J."/>
            <person name="Lipzen A."/>
            <person name="Keymanesh K."/>
            <person name="Savage E."/>
            <person name="Barry K."/>
            <person name="Grigoriev I.V."/>
            <person name="Riekhof W.R."/>
            <person name="Harris S.S."/>
        </authorList>
    </citation>
    <scope>NUCLEOTIDE SEQUENCE</scope>
    <source>
        <strain evidence="2">JF 03-4F</strain>
    </source>
</reference>
<feature type="region of interest" description="Disordered" evidence="1">
    <location>
        <begin position="221"/>
        <end position="249"/>
    </location>
</feature>
<protein>
    <submittedName>
        <fullName evidence="2">Uncharacterized protein</fullName>
    </submittedName>
</protein>
<evidence type="ECO:0000313" key="2">
    <source>
        <dbReference type="EMBL" id="KAI1612723.1"/>
    </source>
</evidence>
<dbReference type="Proteomes" id="UP001203852">
    <property type="component" value="Unassembled WGS sequence"/>
</dbReference>
<evidence type="ECO:0000313" key="3">
    <source>
        <dbReference type="Proteomes" id="UP001203852"/>
    </source>
</evidence>
<evidence type="ECO:0000256" key="1">
    <source>
        <dbReference type="SAM" id="MobiDB-lite"/>
    </source>
</evidence>
<accession>A0AAN6DWG7</accession>
<organism evidence="2 3">
    <name type="scientific">Exophiala viscosa</name>
    <dbReference type="NCBI Taxonomy" id="2486360"/>
    <lineage>
        <taxon>Eukaryota</taxon>
        <taxon>Fungi</taxon>
        <taxon>Dikarya</taxon>
        <taxon>Ascomycota</taxon>
        <taxon>Pezizomycotina</taxon>
        <taxon>Eurotiomycetes</taxon>
        <taxon>Chaetothyriomycetidae</taxon>
        <taxon>Chaetothyriales</taxon>
        <taxon>Herpotrichiellaceae</taxon>
        <taxon>Exophiala</taxon>
    </lineage>
</organism>
<dbReference type="AlphaFoldDB" id="A0AAN6DWG7"/>
<gene>
    <name evidence="2" type="ORF">EDD36DRAFT_244831</name>
</gene>
<proteinExistence type="predicted"/>
<name>A0AAN6DWG7_9EURO</name>